<organism evidence="1 2">
    <name type="scientific">Bacillus thuringiensis</name>
    <dbReference type="NCBI Taxonomy" id="1428"/>
    <lineage>
        <taxon>Bacteria</taxon>
        <taxon>Bacillati</taxon>
        <taxon>Bacillota</taxon>
        <taxon>Bacilli</taxon>
        <taxon>Bacillales</taxon>
        <taxon>Bacillaceae</taxon>
        <taxon>Bacillus</taxon>
        <taxon>Bacillus cereus group</taxon>
    </lineage>
</organism>
<evidence type="ECO:0000313" key="2">
    <source>
        <dbReference type="Proteomes" id="UP000195077"/>
    </source>
</evidence>
<protein>
    <recommendedName>
        <fullName evidence="3">Transposase</fullName>
    </recommendedName>
</protein>
<proteinExistence type="predicted"/>
<name>A0A9X6KKA7_BACTU</name>
<accession>A0A9X6KKA7</accession>
<reference evidence="1 2" key="1">
    <citation type="submission" date="2016-10" db="EMBL/GenBank/DDBJ databases">
        <title>Comparative genomics of Bacillus thuringiensis reveals a path to pathogens against multiple invertebrate hosts.</title>
        <authorList>
            <person name="Zheng J."/>
            <person name="Gao Q."/>
            <person name="Liu H."/>
            <person name="Peng D."/>
            <person name="Ruan L."/>
            <person name="Sun M."/>
        </authorList>
    </citation>
    <scope>NUCLEOTIDE SEQUENCE [LARGE SCALE GENOMIC DNA]</scope>
    <source>
        <strain evidence="1">I13</strain>
    </source>
</reference>
<evidence type="ECO:0000313" key="1">
    <source>
        <dbReference type="EMBL" id="OUA16122.1"/>
    </source>
</evidence>
<sequence>MFENRINSSVRPYYRLKHRESNLNSPLEEFVYESMEYLRFETKLPTREKVEIRGTKGKSQNTRNKGY</sequence>
<dbReference type="Proteomes" id="UP000195077">
    <property type="component" value="Unassembled WGS sequence"/>
</dbReference>
<dbReference type="AlphaFoldDB" id="A0A9X6KKA7"/>
<evidence type="ECO:0008006" key="3">
    <source>
        <dbReference type="Google" id="ProtNLM"/>
    </source>
</evidence>
<dbReference type="EMBL" id="NFEN01000196">
    <property type="protein sequence ID" value="OUA16122.1"/>
    <property type="molecule type" value="Genomic_DNA"/>
</dbReference>
<comment type="caution">
    <text evidence="1">The sequence shown here is derived from an EMBL/GenBank/DDBJ whole genome shotgun (WGS) entry which is preliminary data.</text>
</comment>
<gene>
    <name evidence="1" type="ORF">BK775_31430</name>
</gene>